<gene>
    <name evidence="9" type="ORF">AMORRO_LOCUS1904</name>
</gene>
<dbReference type="InterPro" id="IPR036259">
    <property type="entry name" value="MFS_trans_sf"/>
</dbReference>
<dbReference type="OrthoDB" id="508119at2759"/>
<dbReference type="Pfam" id="PF00083">
    <property type="entry name" value="Sugar_tr"/>
    <property type="match status" value="2"/>
</dbReference>
<dbReference type="SUPFAM" id="SSF103473">
    <property type="entry name" value="MFS general substrate transporter"/>
    <property type="match status" value="1"/>
</dbReference>
<dbReference type="InterPro" id="IPR020846">
    <property type="entry name" value="MFS_dom"/>
</dbReference>
<feature type="transmembrane region" description="Helical" evidence="7">
    <location>
        <begin position="492"/>
        <end position="516"/>
    </location>
</feature>
<evidence type="ECO:0000256" key="4">
    <source>
        <dbReference type="ARBA" id="ARBA00022692"/>
    </source>
</evidence>
<keyword evidence="5 7" id="KW-1133">Transmembrane helix</keyword>
<evidence type="ECO:0000259" key="8">
    <source>
        <dbReference type="PROSITE" id="PS50850"/>
    </source>
</evidence>
<feature type="transmembrane region" description="Helical" evidence="7">
    <location>
        <begin position="428"/>
        <end position="453"/>
    </location>
</feature>
<proteinExistence type="inferred from homology"/>
<evidence type="ECO:0000256" key="2">
    <source>
        <dbReference type="ARBA" id="ARBA00010992"/>
    </source>
</evidence>
<dbReference type="GO" id="GO:0015791">
    <property type="term" value="P:polyol transmembrane transport"/>
    <property type="evidence" value="ECO:0007669"/>
    <property type="project" value="UniProtKB-ARBA"/>
</dbReference>
<dbReference type="InterPro" id="IPR050814">
    <property type="entry name" value="Myo-inositol_Transporter"/>
</dbReference>
<keyword evidence="6 7" id="KW-0472">Membrane</keyword>
<reference evidence="9" key="1">
    <citation type="submission" date="2021-06" db="EMBL/GenBank/DDBJ databases">
        <authorList>
            <person name="Kallberg Y."/>
            <person name="Tangrot J."/>
            <person name="Rosling A."/>
        </authorList>
    </citation>
    <scope>NUCLEOTIDE SEQUENCE</scope>
    <source>
        <strain evidence="9">CL551</strain>
    </source>
</reference>
<feature type="transmembrane region" description="Helical" evidence="7">
    <location>
        <begin position="172"/>
        <end position="190"/>
    </location>
</feature>
<feature type="transmembrane region" description="Helical" evidence="7">
    <location>
        <begin position="465"/>
        <end position="486"/>
    </location>
</feature>
<feature type="transmembrane region" description="Helical" evidence="7">
    <location>
        <begin position="306"/>
        <end position="333"/>
    </location>
</feature>
<protein>
    <submittedName>
        <fullName evidence="9">17840_t:CDS:1</fullName>
    </submittedName>
</protein>
<feature type="transmembrane region" description="Helical" evidence="7">
    <location>
        <begin position="112"/>
        <end position="134"/>
    </location>
</feature>
<keyword evidence="3" id="KW-0813">Transport</keyword>
<evidence type="ECO:0000313" key="9">
    <source>
        <dbReference type="EMBL" id="CAG8472106.1"/>
    </source>
</evidence>
<feature type="transmembrane region" description="Helical" evidence="7">
    <location>
        <begin position="278"/>
        <end position="300"/>
    </location>
</feature>
<dbReference type="Proteomes" id="UP000789342">
    <property type="component" value="Unassembled WGS sequence"/>
</dbReference>
<dbReference type="PROSITE" id="PS50850">
    <property type="entry name" value="MFS"/>
    <property type="match status" value="1"/>
</dbReference>
<evidence type="ECO:0000256" key="7">
    <source>
        <dbReference type="SAM" id="Phobius"/>
    </source>
</evidence>
<organism evidence="9 10">
    <name type="scientific">Acaulospora morrowiae</name>
    <dbReference type="NCBI Taxonomy" id="94023"/>
    <lineage>
        <taxon>Eukaryota</taxon>
        <taxon>Fungi</taxon>
        <taxon>Fungi incertae sedis</taxon>
        <taxon>Mucoromycota</taxon>
        <taxon>Glomeromycotina</taxon>
        <taxon>Glomeromycetes</taxon>
        <taxon>Diversisporales</taxon>
        <taxon>Acaulosporaceae</taxon>
        <taxon>Acaulospora</taxon>
    </lineage>
</organism>
<dbReference type="EMBL" id="CAJVPV010000744">
    <property type="protein sequence ID" value="CAG8472106.1"/>
    <property type="molecule type" value="Genomic_DNA"/>
</dbReference>
<comment type="similarity">
    <text evidence="2">Belongs to the major facilitator superfamily. Sugar transporter (TC 2.A.1.1) family.</text>
</comment>
<evidence type="ECO:0000256" key="5">
    <source>
        <dbReference type="ARBA" id="ARBA00022989"/>
    </source>
</evidence>
<feature type="domain" description="Major facilitator superfamily (MFS) profile" evidence="8">
    <location>
        <begin position="42"/>
        <end position="520"/>
    </location>
</feature>
<dbReference type="PRINTS" id="PR00171">
    <property type="entry name" value="SUGRTRNSPORT"/>
</dbReference>
<comment type="caution">
    <text evidence="9">The sequence shown here is derived from an EMBL/GenBank/DDBJ whole genome shotgun (WGS) entry which is preliminary data.</text>
</comment>
<dbReference type="PANTHER" id="PTHR48020:SF12">
    <property type="entry name" value="PROTON MYO-INOSITOL COTRANSPORTER"/>
    <property type="match status" value="1"/>
</dbReference>
<dbReference type="GO" id="GO:0022857">
    <property type="term" value="F:transmembrane transporter activity"/>
    <property type="evidence" value="ECO:0007669"/>
    <property type="project" value="InterPro"/>
</dbReference>
<dbReference type="PROSITE" id="PS00216">
    <property type="entry name" value="SUGAR_TRANSPORT_1"/>
    <property type="match status" value="1"/>
</dbReference>
<sequence>MEKGDHGVSFGEATEDHRHDEYREIIREVELKTNITTYLYFVVITVAISGFTTGYDVGILSSAILMLEKDFVLTTVQKAIIVGITNAGGFFGGIIAGYVADVAGRKLTTFLNAAFFFAGYVLSSFSTAFLILLVGRFTVGFAGGISSMITPTYISEISPVFHRGELVTWNNLMYTAAQTIAILISIIFSSVGDWRWMFRASAIIPLIQIIGLFLIPESPRFLVKNGKNEEAIVILQEIYPNSSREFLEDEIEVIRQTVSEDNKGSYKLLLKYPYRRPLVIACGLLIIQELAGYDTLMYYAATIIKIIGFAATTTAIIYSLAISVSSFIMLMVSKYFIDRIGRRKILLSSMAGTIIGLILFSIGFSFITGFVTKQSSCINYENLCSACVSDDRCMFSNSNGGICVDKNSTVSVTYGAYDICIKNHEAGAWFTLCAFTLFSMLYSLGFGNITWLIQSEIFPLNIRGRATGIGAAANWGMTAIVSGIFLPLTEVITIPGTLLLFALFTLLGFIFVYCLLPETVGKSLEEIQDYFVSTILYYMSTS</sequence>
<dbReference type="AlphaFoldDB" id="A0A9N8W1U0"/>
<feature type="transmembrane region" description="Helical" evidence="7">
    <location>
        <begin position="38"/>
        <end position="67"/>
    </location>
</feature>
<feature type="transmembrane region" description="Helical" evidence="7">
    <location>
        <begin position="345"/>
        <end position="367"/>
    </location>
</feature>
<dbReference type="GO" id="GO:0016020">
    <property type="term" value="C:membrane"/>
    <property type="evidence" value="ECO:0007669"/>
    <property type="project" value="UniProtKB-SubCell"/>
</dbReference>
<feature type="transmembrane region" description="Helical" evidence="7">
    <location>
        <begin position="196"/>
        <end position="215"/>
    </location>
</feature>
<keyword evidence="10" id="KW-1185">Reference proteome</keyword>
<dbReference type="InterPro" id="IPR005828">
    <property type="entry name" value="MFS_sugar_transport-like"/>
</dbReference>
<dbReference type="GO" id="GO:0015798">
    <property type="term" value="P:myo-inositol transport"/>
    <property type="evidence" value="ECO:0007669"/>
    <property type="project" value="UniProtKB-ARBA"/>
</dbReference>
<evidence type="ECO:0000256" key="1">
    <source>
        <dbReference type="ARBA" id="ARBA00004141"/>
    </source>
</evidence>
<keyword evidence="4 7" id="KW-0812">Transmembrane</keyword>
<comment type="subcellular location">
    <subcellularLocation>
        <location evidence="1">Membrane</location>
        <topology evidence="1">Multi-pass membrane protein</topology>
    </subcellularLocation>
</comment>
<accession>A0A9N8W1U0</accession>
<dbReference type="InterPro" id="IPR005829">
    <property type="entry name" value="Sugar_transporter_CS"/>
</dbReference>
<feature type="non-terminal residue" evidence="9">
    <location>
        <position position="542"/>
    </location>
</feature>
<evidence type="ECO:0000256" key="3">
    <source>
        <dbReference type="ARBA" id="ARBA00022448"/>
    </source>
</evidence>
<evidence type="ECO:0000313" key="10">
    <source>
        <dbReference type="Proteomes" id="UP000789342"/>
    </source>
</evidence>
<name>A0A9N8W1U0_9GLOM</name>
<dbReference type="InterPro" id="IPR003663">
    <property type="entry name" value="Sugar/inositol_transpt"/>
</dbReference>
<feature type="transmembrane region" description="Helical" evidence="7">
    <location>
        <begin position="79"/>
        <end position="100"/>
    </location>
</feature>
<dbReference type="PANTHER" id="PTHR48020">
    <property type="entry name" value="PROTON MYO-INOSITOL COTRANSPORTER"/>
    <property type="match status" value="1"/>
</dbReference>
<evidence type="ECO:0000256" key="6">
    <source>
        <dbReference type="ARBA" id="ARBA00023136"/>
    </source>
</evidence>
<dbReference type="Gene3D" id="1.20.1250.20">
    <property type="entry name" value="MFS general substrate transporter like domains"/>
    <property type="match status" value="1"/>
</dbReference>